<keyword evidence="1" id="KW-0472">Membrane</keyword>
<dbReference type="Gramene" id="KCW87894">
    <property type="protein sequence ID" value="KCW87894"/>
    <property type="gene ID" value="EUGRSUZ_A00284"/>
</dbReference>
<evidence type="ECO:0000256" key="1">
    <source>
        <dbReference type="SAM" id="Phobius"/>
    </source>
</evidence>
<keyword evidence="1" id="KW-1133">Transmembrane helix</keyword>
<keyword evidence="1" id="KW-0812">Transmembrane</keyword>
<sequence>MPLFSGFSLLILPMGFNHSLHIKSVFQQFGPHSGYLLFIAITLVKFNFLQHTDYMLLKASTSYSLSRFLYVWVAAIVGAIFFAST</sequence>
<dbReference type="AlphaFoldDB" id="A0A059DBP6"/>
<evidence type="ECO:0008006" key="3">
    <source>
        <dbReference type="Google" id="ProtNLM"/>
    </source>
</evidence>
<organism evidence="2">
    <name type="scientific">Eucalyptus grandis</name>
    <name type="common">Flooded gum</name>
    <dbReference type="NCBI Taxonomy" id="71139"/>
    <lineage>
        <taxon>Eukaryota</taxon>
        <taxon>Viridiplantae</taxon>
        <taxon>Streptophyta</taxon>
        <taxon>Embryophyta</taxon>
        <taxon>Tracheophyta</taxon>
        <taxon>Spermatophyta</taxon>
        <taxon>Magnoliopsida</taxon>
        <taxon>eudicotyledons</taxon>
        <taxon>Gunneridae</taxon>
        <taxon>Pentapetalae</taxon>
        <taxon>rosids</taxon>
        <taxon>malvids</taxon>
        <taxon>Myrtales</taxon>
        <taxon>Myrtaceae</taxon>
        <taxon>Myrtoideae</taxon>
        <taxon>Eucalypteae</taxon>
        <taxon>Eucalyptus</taxon>
    </lineage>
</organism>
<accession>A0A059DBP6</accession>
<reference evidence="2" key="1">
    <citation type="submission" date="2013-07" db="EMBL/GenBank/DDBJ databases">
        <title>The genome of Eucalyptus grandis.</title>
        <authorList>
            <person name="Schmutz J."/>
            <person name="Hayes R."/>
            <person name="Myburg A."/>
            <person name="Tuskan G."/>
            <person name="Grattapaglia D."/>
            <person name="Rokhsar D.S."/>
        </authorList>
    </citation>
    <scope>NUCLEOTIDE SEQUENCE</scope>
    <source>
        <tissue evidence="2">Leaf extractions</tissue>
    </source>
</reference>
<feature type="transmembrane region" description="Helical" evidence="1">
    <location>
        <begin position="68"/>
        <end position="84"/>
    </location>
</feature>
<feature type="transmembrane region" description="Helical" evidence="1">
    <location>
        <begin position="29"/>
        <end position="48"/>
    </location>
</feature>
<evidence type="ECO:0000313" key="2">
    <source>
        <dbReference type="EMBL" id="KCW87894.1"/>
    </source>
</evidence>
<proteinExistence type="predicted"/>
<dbReference type="InParanoid" id="A0A059DBP6"/>
<gene>
    <name evidence="2" type="ORF">EUGRSUZ_A00284</name>
</gene>
<dbReference type="EMBL" id="KK198753">
    <property type="protein sequence ID" value="KCW87894.1"/>
    <property type="molecule type" value="Genomic_DNA"/>
</dbReference>
<name>A0A059DBP6_EUCGR</name>
<protein>
    <recommendedName>
        <fullName evidence="3">NADH:quinone oxidoreductase/Mrp antiporter membrane subunit domain-containing protein</fullName>
    </recommendedName>
</protein>